<feature type="transmembrane region" description="Helical" evidence="5">
    <location>
        <begin position="238"/>
        <end position="262"/>
    </location>
</feature>
<feature type="transmembrane region" description="Helical" evidence="5">
    <location>
        <begin position="282"/>
        <end position="304"/>
    </location>
</feature>
<feature type="transmembrane region" description="Helical" evidence="5">
    <location>
        <begin position="694"/>
        <end position="713"/>
    </location>
</feature>
<evidence type="ECO:0000256" key="1">
    <source>
        <dbReference type="ARBA" id="ARBA00004370"/>
    </source>
</evidence>
<feature type="transmembrane region" description="Helical" evidence="5">
    <location>
        <begin position="780"/>
        <end position="803"/>
    </location>
</feature>
<protein>
    <recommendedName>
        <fullName evidence="6">G-protein coupled receptors family 1 profile domain-containing protein</fullName>
    </recommendedName>
</protein>
<evidence type="ECO:0000313" key="7">
    <source>
        <dbReference type="EMBL" id="KAK0401082.1"/>
    </source>
</evidence>
<dbReference type="InterPro" id="IPR019425">
    <property type="entry name" value="7TM_GPCR_serpentine_rcpt_Srt"/>
</dbReference>
<dbReference type="Pfam" id="PF10318">
    <property type="entry name" value="7TM_GPCR_Srh"/>
    <property type="match status" value="1"/>
</dbReference>
<dbReference type="SUPFAM" id="SSF81321">
    <property type="entry name" value="Family A G protein-coupled receptor-like"/>
    <property type="match status" value="1"/>
</dbReference>
<evidence type="ECO:0000259" key="6">
    <source>
        <dbReference type="PROSITE" id="PS50262"/>
    </source>
</evidence>
<evidence type="ECO:0000313" key="8">
    <source>
        <dbReference type="Proteomes" id="UP001175271"/>
    </source>
</evidence>
<feature type="transmembrane region" description="Helical" evidence="5">
    <location>
        <begin position="815"/>
        <end position="835"/>
    </location>
</feature>
<evidence type="ECO:0000256" key="2">
    <source>
        <dbReference type="ARBA" id="ARBA00022692"/>
    </source>
</evidence>
<organism evidence="7 8">
    <name type="scientific">Steinernema hermaphroditum</name>
    <dbReference type="NCBI Taxonomy" id="289476"/>
    <lineage>
        <taxon>Eukaryota</taxon>
        <taxon>Metazoa</taxon>
        <taxon>Ecdysozoa</taxon>
        <taxon>Nematoda</taxon>
        <taxon>Chromadorea</taxon>
        <taxon>Rhabditida</taxon>
        <taxon>Tylenchina</taxon>
        <taxon>Panagrolaimomorpha</taxon>
        <taxon>Strongyloidoidea</taxon>
        <taxon>Steinernematidae</taxon>
        <taxon>Steinernema</taxon>
    </lineage>
</organism>
<reference evidence="7" key="1">
    <citation type="submission" date="2023-06" db="EMBL/GenBank/DDBJ databases">
        <title>Genomic analysis of the entomopathogenic nematode Steinernema hermaphroditum.</title>
        <authorList>
            <person name="Schwarz E.M."/>
            <person name="Heppert J.K."/>
            <person name="Baniya A."/>
            <person name="Schwartz H.T."/>
            <person name="Tan C.-H."/>
            <person name="Antoshechkin I."/>
            <person name="Sternberg P.W."/>
            <person name="Goodrich-Blair H."/>
            <person name="Dillman A.R."/>
        </authorList>
    </citation>
    <scope>NUCLEOTIDE SEQUENCE</scope>
    <source>
        <strain evidence="7">PS9179</strain>
        <tissue evidence="7">Whole animal</tissue>
    </source>
</reference>
<comment type="subcellular location">
    <subcellularLocation>
        <location evidence="1">Membrane</location>
    </subcellularLocation>
</comment>
<dbReference type="GO" id="GO:0016020">
    <property type="term" value="C:membrane"/>
    <property type="evidence" value="ECO:0007669"/>
    <property type="project" value="UniProtKB-SubCell"/>
</dbReference>
<keyword evidence="2 5" id="KW-0812">Transmembrane</keyword>
<feature type="transmembrane region" description="Helical" evidence="5">
    <location>
        <begin position="734"/>
        <end position="758"/>
    </location>
</feature>
<feature type="transmembrane region" description="Helical" evidence="5">
    <location>
        <begin position="609"/>
        <end position="632"/>
    </location>
</feature>
<evidence type="ECO:0000256" key="3">
    <source>
        <dbReference type="ARBA" id="ARBA00022989"/>
    </source>
</evidence>
<feature type="transmembrane region" description="Helical" evidence="5">
    <location>
        <begin position="534"/>
        <end position="555"/>
    </location>
</feature>
<keyword evidence="3 5" id="KW-1133">Transmembrane helix</keyword>
<dbReference type="PANTHER" id="PTHR23021">
    <property type="entry name" value="SERPENTINE RECEPTOR, CLASS T"/>
    <property type="match status" value="1"/>
</dbReference>
<dbReference type="AlphaFoldDB" id="A0AA39HAV5"/>
<comment type="caution">
    <text evidence="7">The sequence shown here is derived from an EMBL/GenBank/DDBJ whole genome shotgun (WGS) entry which is preliminary data.</text>
</comment>
<feature type="transmembrane region" description="Helical" evidence="5">
    <location>
        <begin position="205"/>
        <end position="226"/>
    </location>
</feature>
<name>A0AA39HAV5_9BILA</name>
<feature type="transmembrane region" description="Helical" evidence="5">
    <location>
        <begin position="96"/>
        <end position="120"/>
    </location>
</feature>
<keyword evidence="4 5" id="KW-0472">Membrane</keyword>
<feature type="domain" description="G-protein coupled receptors family 1 profile" evidence="6">
    <location>
        <begin position="623"/>
        <end position="867"/>
    </location>
</feature>
<dbReference type="InterPro" id="IPR019422">
    <property type="entry name" value="7TM_GPCR_serpentine_rcpt_Srh"/>
</dbReference>
<evidence type="ECO:0000256" key="4">
    <source>
        <dbReference type="ARBA" id="ARBA00023136"/>
    </source>
</evidence>
<dbReference type="EMBL" id="JAUCMV010000004">
    <property type="protein sequence ID" value="KAK0401082.1"/>
    <property type="molecule type" value="Genomic_DNA"/>
</dbReference>
<feature type="transmembrane region" description="Helical" evidence="5">
    <location>
        <begin position="140"/>
        <end position="166"/>
    </location>
</feature>
<feature type="transmembrane region" description="Helical" evidence="5">
    <location>
        <begin position="364"/>
        <end position="387"/>
    </location>
</feature>
<sequence>MNTSYSLNSIDSHFKLYHWFMICITSFTVPLNLLVAYVILFKSPAHLTTYKYVLLNISFWLLMSDIVVGVFFIPVPILEISAVVPTGLVKYLDRRVGFSCVVIHIFCMYESFVATLFAFLYRYLCILQGPDFMLKSGRRFYYWAIIAATMVIPSGSTAIFGITTYIDHDEFRFQVSKMHPGFLIMLDRFPICGLALTDHWECASAPMAAIGVINIGIELYYLFLIVYKSTPGMAVYRLFLGSASICALLNSLNIAIISPQFIMRNDTLCFHSGNLSLQLGDAMLNLNLFFGNGQIQLHLAMIVYASLKLRYPTRPSLVGANMGYLIVLLFTVIPSSLFLTVRLISSDSVNCIGATSSGNMLLEVVTAELSTIVILSHITLSFQVLIYRQKSLLTIWKQSPALSLFHGSATVLAFQNIAMAAEWLLFTWGAIANVRENTFLLLIVAHVGLISRQFHNWATVGLFAQRVHCLLFPTKPVKQFNYVTLAVLFIFFSVACFGSTYVIFSNSIPEGKPVPPGCFSFNCMTANGTASRTWSSLTAVCITVVITVLGTYTLYLLHRYRQRTQTNLDKMRNNFVLYVFYIRFVCETVPFFSDFILSNAFKISLGQYIGPYGALGTTIDLNVKTLVFYVLTKRDNKLFLMRSSPFKTNAYKIMVNLGVADCCQLLAQATAGIFTLADDTFSLYFNKVAGGILQFGWIASGPLTFILAVNRLFSVLRPTHEKSAILPAPYKGALAVAWFIGALFFASYMTPFTAVLYFPETFAWGYDAGRWSDFVSNCELYAMFTLLTLCGVIYVIIFARLYRYRKQLSQPSGEVRILVQALIISVYTSSCLITWHTYQYFLPDTKVTQFCLNIMNIINPSINPIIYLALNP</sequence>
<feature type="transmembrane region" description="Helical" evidence="5">
    <location>
        <begin position="52"/>
        <end position="76"/>
    </location>
</feature>
<dbReference type="PROSITE" id="PS50262">
    <property type="entry name" value="G_PROTEIN_RECEP_F1_2"/>
    <property type="match status" value="1"/>
</dbReference>
<gene>
    <name evidence="7" type="ORF">QR680_015585</name>
</gene>
<keyword evidence="8" id="KW-1185">Reference proteome</keyword>
<proteinExistence type="predicted"/>
<dbReference type="Proteomes" id="UP001175271">
    <property type="component" value="Unassembled WGS sequence"/>
</dbReference>
<accession>A0AA39HAV5</accession>
<feature type="transmembrane region" description="Helical" evidence="5">
    <location>
        <begin position="324"/>
        <end position="344"/>
    </location>
</feature>
<evidence type="ECO:0000256" key="5">
    <source>
        <dbReference type="SAM" id="Phobius"/>
    </source>
</evidence>
<dbReference type="InterPro" id="IPR017452">
    <property type="entry name" value="GPCR_Rhodpsn_7TM"/>
</dbReference>
<feature type="transmembrane region" description="Helical" evidence="5">
    <location>
        <begin position="482"/>
        <end position="504"/>
    </location>
</feature>
<feature type="transmembrane region" description="Helical" evidence="5">
    <location>
        <begin position="16"/>
        <end position="40"/>
    </location>
</feature>
<feature type="transmembrane region" description="Helical" evidence="5">
    <location>
        <begin position="653"/>
        <end position="674"/>
    </location>
</feature>
<feature type="transmembrane region" description="Helical" evidence="5">
    <location>
        <begin position="575"/>
        <end position="597"/>
    </location>
</feature>
<dbReference type="PANTHER" id="PTHR23021:SF82">
    <property type="entry name" value="G PROTEIN-COUPLED RECEPTOR"/>
    <property type="match status" value="1"/>
</dbReference>
<dbReference type="Gene3D" id="1.20.1070.10">
    <property type="entry name" value="Rhodopsin 7-helix transmembrane proteins"/>
    <property type="match status" value="1"/>
</dbReference>